<dbReference type="Pfam" id="PF01740">
    <property type="entry name" value="STAS"/>
    <property type="match status" value="1"/>
</dbReference>
<comment type="caution">
    <text evidence="2">The sequence shown here is derived from an EMBL/GenBank/DDBJ whole genome shotgun (WGS) entry which is preliminary data.</text>
</comment>
<dbReference type="PANTHER" id="PTHR33495">
    <property type="entry name" value="ANTI-SIGMA FACTOR ANTAGONIST TM_1081-RELATED-RELATED"/>
    <property type="match status" value="1"/>
</dbReference>
<dbReference type="InterPro" id="IPR002645">
    <property type="entry name" value="STAS_dom"/>
</dbReference>
<name>A0A2T0STI0_9PSEU</name>
<dbReference type="AlphaFoldDB" id="A0A2T0STI0"/>
<evidence type="ECO:0000259" key="1">
    <source>
        <dbReference type="PROSITE" id="PS50801"/>
    </source>
</evidence>
<proteinExistence type="predicted"/>
<evidence type="ECO:0000313" key="3">
    <source>
        <dbReference type="Proteomes" id="UP000239494"/>
    </source>
</evidence>
<dbReference type="PROSITE" id="PS50801">
    <property type="entry name" value="STAS"/>
    <property type="match status" value="1"/>
</dbReference>
<sequence>MTSDVPPSLVWSEAHDGVAVVRFRGDLDSFGGNDMRKCCLSLLDDGTPSVVLDLSQTTYFDSRGLTDLLVVHHHSGGSAGQRVRLVVNGLVRRRLVATGTAALWPLHETLGDAVSAASGA</sequence>
<reference evidence="2 3" key="1">
    <citation type="submission" date="2018-03" db="EMBL/GenBank/DDBJ databases">
        <title>Genomic Encyclopedia of Archaeal and Bacterial Type Strains, Phase II (KMG-II): from individual species to whole genera.</title>
        <authorList>
            <person name="Goeker M."/>
        </authorList>
    </citation>
    <scope>NUCLEOTIDE SEQUENCE [LARGE SCALE GENOMIC DNA]</scope>
    <source>
        <strain evidence="2 3">DSM 44720</strain>
    </source>
</reference>
<evidence type="ECO:0000313" key="2">
    <source>
        <dbReference type="EMBL" id="PRY36727.1"/>
    </source>
</evidence>
<dbReference type="CDD" id="cd07043">
    <property type="entry name" value="STAS_anti-anti-sigma_factors"/>
    <property type="match status" value="1"/>
</dbReference>
<dbReference type="EMBL" id="PVTF01000011">
    <property type="protein sequence ID" value="PRY36727.1"/>
    <property type="molecule type" value="Genomic_DNA"/>
</dbReference>
<dbReference type="GO" id="GO:0043856">
    <property type="term" value="F:anti-sigma factor antagonist activity"/>
    <property type="evidence" value="ECO:0007669"/>
    <property type="project" value="TreeGrafter"/>
</dbReference>
<feature type="domain" description="STAS" evidence="1">
    <location>
        <begin position="16"/>
        <end position="117"/>
    </location>
</feature>
<dbReference type="Gene3D" id="3.30.750.24">
    <property type="entry name" value="STAS domain"/>
    <property type="match status" value="1"/>
</dbReference>
<protein>
    <submittedName>
        <fullName evidence="2">Anti-sigma B factor antagonist</fullName>
    </submittedName>
</protein>
<organism evidence="2 3">
    <name type="scientific">Umezawaea tangerina</name>
    <dbReference type="NCBI Taxonomy" id="84725"/>
    <lineage>
        <taxon>Bacteria</taxon>
        <taxon>Bacillati</taxon>
        <taxon>Actinomycetota</taxon>
        <taxon>Actinomycetes</taxon>
        <taxon>Pseudonocardiales</taxon>
        <taxon>Pseudonocardiaceae</taxon>
        <taxon>Umezawaea</taxon>
    </lineage>
</organism>
<accession>A0A2T0STI0</accession>
<dbReference type="InterPro" id="IPR036513">
    <property type="entry name" value="STAS_dom_sf"/>
</dbReference>
<keyword evidence="3" id="KW-1185">Reference proteome</keyword>
<dbReference type="Proteomes" id="UP000239494">
    <property type="component" value="Unassembled WGS sequence"/>
</dbReference>
<dbReference type="SUPFAM" id="SSF52091">
    <property type="entry name" value="SpoIIaa-like"/>
    <property type="match status" value="1"/>
</dbReference>
<dbReference type="RefSeq" id="WP_170156118.1">
    <property type="nucleotide sequence ID" value="NZ_PVTF01000011.1"/>
</dbReference>
<gene>
    <name evidence="2" type="ORF">CLV43_11199</name>
</gene>